<protein>
    <submittedName>
        <fullName evidence="1">Uncharacterized protein</fullName>
    </submittedName>
</protein>
<organism evidence="1 2">
    <name type="scientific">Naganishia cerealis</name>
    <dbReference type="NCBI Taxonomy" id="610337"/>
    <lineage>
        <taxon>Eukaryota</taxon>
        <taxon>Fungi</taxon>
        <taxon>Dikarya</taxon>
        <taxon>Basidiomycota</taxon>
        <taxon>Agaricomycotina</taxon>
        <taxon>Tremellomycetes</taxon>
        <taxon>Filobasidiales</taxon>
        <taxon>Filobasidiaceae</taxon>
        <taxon>Naganishia</taxon>
    </lineage>
</organism>
<keyword evidence="2" id="KW-1185">Reference proteome</keyword>
<evidence type="ECO:0000313" key="2">
    <source>
        <dbReference type="Proteomes" id="UP001241377"/>
    </source>
</evidence>
<accession>A0ACC2W9I1</accession>
<dbReference type="Proteomes" id="UP001241377">
    <property type="component" value="Unassembled WGS sequence"/>
</dbReference>
<reference evidence="1" key="1">
    <citation type="submission" date="2023-04" db="EMBL/GenBank/DDBJ databases">
        <title>Draft Genome sequencing of Naganishia species isolated from polar environments using Oxford Nanopore Technology.</title>
        <authorList>
            <person name="Leo P."/>
            <person name="Venkateswaran K."/>
        </authorList>
    </citation>
    <scope>NUCLEOTIDE SEQUENCE</scope>
    <source>
        <strain evidence="1">MNA-CCFEE 5261</strain>
    </source>
</reference>
<proteinExistence type="predicted"/>
<sequence>MDRAAYHRKLVVVGDGGCGKTCLLAVYAGGPFPAEYVPTVFENLCKLTPSPLEPGKTVELALWDTAGQEDFDRIRPLSYAGVDVVLVVFAVNYRTSLANVADKWAPEISHFTPTAPLLLIGTKTDLRTSATELGLMRAQGTSPVTFAEGQAMALEIGARAYRECSALTGEGVSEVFDHALRLCLKGRAGRKRDAGGVGERKSKCVVL</sequence>
<dbReference type="EMBL" id="JASBWR010000024">
    <property type="protein sequence ID" value="KAJ9107864.1"/>
    <property type="molecule type" value="Genomic_DNA"/>
</dbReference>
<name>A0ACC2W9I1_9TREE</name>
<comment type="caution">
    <text evidence="1">The sequence shown here is derived from an EMBL/GenBank/DDBJ whole genome shotgun (WGS) entry which is preliminary data.</text>
</comment>
<gene>
    <name evidence="1" type="ORF">QFC19_002770</name>
</gene>
<evidence type="ECO:0000313" key="1">
    <source>
        <dbReference type="EMBL" id="KAJ9107864.1"/>
    </source>
</evidence>